<proteinExistence type="predicted"/>
<organism evidence="1 2">
    <name type="scientific">Cerasibacillus terrae</name>
    <dbReference type="NCBI Taxonomy" id="2498845"/>
    <lineage>
        <taxon>Bacteria</taxon>
        <taxon>Bacillati</taxon>
        <taxon>Bacillota</taxon>
        <taxon>Bacilli</taxon>
        <taxon>Bacillales</taxon>
        <taxon>Bacillaceae</taxon>
        <taxon>Cerasibacillus</taxon>
    </lineage>
</organism>
<keyword evidence="2" id="KW-1185">Reference proteome</keyword>
<protein>
    <submittedName>
        <fullName evidence="1">Uncharacterized protein</fullName>
    </submittedName>
</protein>
<name>A0A5C8P3R3_9BACI</name>
<evidence type="ECO:0000313" key="2">
    <source>
        <dbReference type="Proteomes" id="UP000321574"/>
    </source>
</evidence>
<gene>
    <name evidence="1" type="ORF">FHP05_00140</name>
</gene>
<accession>A0A5C8P3R3</accession>
<comment type="caution">
    <text evidence="1">The sequence shown here is derived from an EMBL/GenBank/DDBJ whole genome shotgun (WGS) entry which is preliminary data.</text>
</comment>
<dbReference type="EMBL" id="VDUW01000001">
    <property type="protein sequence ID" value="TXL68098.1"/>
    <property type="molecule type" value="Genomic_DNA"/>
</dbReference>
<dbReference type="Proteomes" id="UP000321574">
    <property type="component" value="Unassembled WGS sequence"/>
</dbReference>
<dbReference type="OrthoDB" id="2971088at2"/>
<dbReference type="AlphaFoldDB" id="A0A5C8P3R3"/>
<reference evidence="1 2" key="1">
    <citation type="submission" date="2019-06" db="EMBL/GenBank/DDBJ databases">
        <title>Cerasibacillus sp. nov., isolated from maize field.</title>
        <authorList>
            <person name="Lin S.-Y."/>
            <person name="Tsai C.-F."/>
            <person name="Young C.-C."/>
        </authorList>
    </citation>
    <scope>NUCLEOTIDE SEQUENCE [LARGE SCALE GENOMIC DNA]</scope>
    <source>
        <strain evidence="1 2">CC-CFT480</strain>
    </source>
</reference>
<evidence type="ECO:0000313" key="1">
    <source>
        <dbReference type="EMBL" id="TXL68098.1"/>
    </source>
</evidence>
<sequence>MQQYFVVRRTKEKDEQFAVIDAMSLAEAKAIFKVRYDDFDITNEEMKEEDFFIFKADGELKYDENNRILLAEIVGGMAIISKWQQ</sequence>